<proteinExistence type="inferred from homology"/>
<evidence type="ECO:0000313" key="5">
    <source>
        <dbReference type="Proteomes" id="UP000006904"/>
    </source>
</evidence>
<comment type="subunit">
    <text evidence="3">Homotrimer.</text>
</comment>
<dbReference type="Proteomes" id="UP000006904">
    <property type="component" value="Chromosome"/>
</dbReference>
<comment type="caution">
    <text evidence="3">Lacks conserved residue(s) required for the propagation of feature annotation.</text>
</comment>
<keyword evidence="1 3" id="KW-0378">Hydrolase</keyword>
<reference evidence="4 5" key="1">
    <citation type="journal article" date="2009" name="Science">
        <title>The dynamics and time scale of ongoing genomic erosion in symbiotic bacteria.</title>
        <authorList>
            <person name="Moran N.A."/>
            <person name="McLaughlin H.J."/>
            <person name="Sorek R."/>
        </authorList>
    </citation>
    <scope>NUCLEOTIDE SEQUENCE [LARGE SCALE GENOMIC DNA]</scope>
    <source>
        <strain evidence="4 5">5A</strain>
    </source>
</reference>
<dbReference type="PANTHER" id="PTHR42680">
    <property type="entry name" value="DCTP DEAMINASE"/>
    <property type="match status" value="1"/>
</dbReference>
<protein>
    <recommendedName>
        <fullName evidence="3">dCTP deaminase</fullName>
        <ecNumber evidence="3">3.5.4.13</ecNumber>
    </recommendedName>
    <alternativeName>
        <fullName evidence="3">Deoxycytidine triphosphate deaminase</fullName>
    </alternativeName>
</protein>
<evidence type="ECO:0000313" key="4">
    <source>
        <dbReference type="EMBL" id="ACL30482.1"/>
    </source>
</evidence>
<comment type="function">
    <text evidence="3">Catalyzes the deamination of dCTP to dUTP.</text>
</comment>
<dbReference type="AlphaFoldDB" id="A0A7U3YA32"/>
<dbReference type="HAMAP" id="MF_00146">
    <property type="entry name" value="dCTP_deaminase"/>
    <property type="match status" value="1"/>
</dbReference>
<evidence type="ECO:0000256" key="3">
    <source>
        <dbReference type="HAMAP-Rule" id="MF_00146"/>
    </source>
</evidence>
<comment type="similarity">
    <text evidence="3">Belongs to the dCTP deaminase family.</text>
</comment>
<dbReference type="PANTHER" id="PTHR42680:SF3">
    <property type="entry name" value="DCTP DEAMINASE"/>
    <property type="match status" value="1"/>
</dbReference>
<comment type="catalytic activity">
    <reaction evidence="3">
        <text>dCTP + H2O + H(+) = dUTP + NH4(+)</text>
        <dbReference type="Rhea" id="RHEA:22680"/>
        <dbReference type="ChEBI" id="CHEBI:15377"/>
        <dbReference type="ChEBI" id="CHEBI:15378"/>
        <dbReference type="ChEBI" id="CHEBI:28938"/>
        <dbReference type="ChEBI" id="CHEBI:61481"/>
        <dbReference type="ChEBI" id="CHEBI:61555"/>
        <dbReference type="EC" id="3.5.4.13"/>
    </reaction>
</comment>
<feature type="binding site" evidence="3">
    <location>
        <position position="191"/>
    </location>
    <ligand>
        <name>dCTP</name>
        <dbReference type="ChEBI" id="CHEBI:61481"/>
    </ligand>
</feature>
<dbReference type="GO" id="GO:0015949">
    <property type="term" value="P:nucleobase-containing small molecule interconversion"/>
    <property type="evidence" value="ECO:0007669"/>
    <property type="project" value="TreeGrafter"/>
</dbReference>
<keyword evidence="2 3" id="KW-0546">Nucleotide metabolism</keyword>
<dbReference type="GO" id="GO:0006229">
    <property type="term" value="P:dUTP biosynthetic process"/>
    <property type="evidence" value="ECO:0007669"/>
    <property type="project" value="UniProtKB-UniRule"/>
</dbReference>
<keyword evidence="3" id="KW-0547">Nucleotide-binding</keyword>
<feature type="binding site" evidence="3">
    <location>
        <position position="184"/>
    </location>
    <ligand>
        <name>dCTP</name>
        <dbReference type="ChEBI" id="CHEBI:61481"/>
    </ligand>
</feature>
<dbReference type="InterPro" id="IPR036157">
    <property type="entry name" value="dUTPase-like_sf"/>
</dbReference>
<dbReference type="Pfam" id="PF22769">
    <property type="entry name" value="DCD"/>
    <property type="match status" value="1"/>
</dbReference>
<dbReference type="EMBL" id="CP001161">
    <property type="protein sequence ID" value="ACL30482.1"/>
    <property type="molecule type" value="Genomic_DNA"/>
</dbReference>
<dbReference type="NCBIfam" id="TIGR02274">
    <property type="entry name" value="dCTP_deam"/>
    <property type="match status" value="1"/>
</dbReference>
<dbReference type="GO" id="GO:0008829">
    <property type="term" value="F:dCTP deaminase activity"/>
    <property type="evidence" value="ECO:0007669"/>
    <property type="project" value="UniProtKB-UniRule"/>
</dbReference>
<feature type="binding site" evidence="3">
    <location>
        <begin position="123"/>
        <end position="128"/>
    </location>
    <ligand>
        <name>dCTP</name>
        <dbReference type="ChEBI" id="CHEBI:61481"/>
    </ligand>
</feature>
<dbReference type="Gene3D" id="2.70.40.10">
    <property type="match status" value="1"/>
</dbReference>
<evidence type="ECO:0000256" key="2">
    <source>
        <dbReference type="ARBA" id="ARBA00023080"/>
    </source>
</evidence>
<dbReference type="EC" id="3.5.4.13" evidence="3"/>
<dbReference type="GO" id="GO:0006226">
    <property type="term" value="P:dUMP biosynthetic process"/>
    <property type="evidence" value="ECO:0007669"/>
    <property type="project" value="UniProtKB-UniPathway"/>
</dbReference>
<dbReference type="SUPFAM" id="SSF51283">
    <property type="entry name" value="dUTPase-like"/>
    <property type="match status" value="1"/>
</dbReference>
<dbReference type="InterPro" id="IPR033704">
    <property type="entry name" value="dUTPase_trimeric"/>
</dbReference>
<accession>A0A7U3YA32</accession>
<dbReference type="UniPathway" id="UPA00610">
    <property type="reaction ID" value="UER00665"/>
</dbReference>
<dbReference type="KEGG" id="bap:BUAP5A_106"/>
<name>A0A7U3YA32_BUCA5</name>
<evidence type="ECO:0000256" key="1">
    <source>
        <dbReference type="ARBA" id="ARBA00022801"/>
    </source>
</evidence>
<gene>
    <name evidence="3 4" type="primary">dcd</name>
    <name evidence="4" type="ordered locus">BUAP5A_106</name>
</gene>
<feature type="active site" description="Proton donor/acceptor" evidence="3">
    <location>
        <position position="151"/>
    </location>
</feature>
<comment type="pathway">
    <text evidence="3">Pyrimidine metabolism; dUMP biosynthesis; dUMP from dCTP (dUTP route): step 1/2.</text>
</comment>
<dbReference type="GO" id="GO:0000166">
    <property type="term" value="F:nucleotide binding"/>
    <property type="evidence" value="ECO:0007669"/>
    <property type="project" value="UniProtKB-KW"/>
</dbReference>
<feature type="binding site" evidence="3">
    <location>
        <begin position="149"/>
        <end position="151"/>
    </location>
    <ligand>
        <name>dCTP</name>
        <dbReference type="ChEBI" id="CHEBI:61481"/>
    </ligand>
</feature>
<organism evidence="4 5">
    <name type="scientific">Buchnera aphidicola subsp. Acyrthosiphon pisum (strain 5A)</name>
    <dbReference type="NCBI Taxonomy" id="563178"/>
    <lineage>
        <taxon>Bacteria</taxon>
        <taxon>Pseudomonadati</taxon>
        <taxon>Pseudomonadota</taxon>
        <taxon>Gammaproteobacteria</taxon>
        <taxon>Enterobacterales</taxon>
        <taxon>Erwiniaceae</taxon>
        <taxon>Buchnera</taxon>
    </lineage>
</organism>
<dbReference type="InterPro" id="IPR011962">
    <property type="entry name" value="dCTP_deaminase"/>
</dbReference>
<feature type="binding site" evidence="3">
    <location>
        <position position="141"/>
    </location>
    <ligand>
        <name>dCTP</name>
        <dbReference type="ChEBI" id="CHEBI:61481"/>
    </ligand>
</feature>
<dbReference type="CDD" id="cd07557">
    <property type="entry name" value="trimeric_dUTPase"/>
    <property type="match status" value="1"/>
</dbReference>
<sequence length="206" mass="23484">MLKYIKDNIIGIKMRLCDKDIEEWLERKELIIEPYPNKTLINGITVDIHLGNKFRFFYEHTGSCIDLSNSKIIGGLSLTEIMSNEIIFSEEQPCFLQPGSLVLCSTFESIKMPNNLVGWLDGRSSLARLGLMIHATAHRIDPGWNGNIVLEMFNAGKLTLVLRPKMRIAALSFEVLSQPVLRPYNLRKEAKYKIQNGVVPSRIHKE</sequence>
<feature type="binding site" evidence="3">
    <location>
        <position position="195"/>
    </location>
    <ligand>
        <name>dCTP</name>
        <dbReference type="ChEBI" id="CHEBI:61481"/>
    </ligand>
</feature>